<reference evidence="6 7" key="1">
    <citation type="submission" date="2021-03" db="EMBL/GenBank/DDBJ databases">
        <authorList>
            <person name="So Y."/>
        </authorList>
    </citation>
    <scope>NUCLEOTIDE SEQUENCE [LARGE SCALE GENOMIC DNA]</scope>
    <source>
        <strain evidence="6 7">SSH11</strain>
    </source>
</reference>
<evidence type="ECO:0000256" key="2">
    <source>
        <dbReference type="ARBA" id="ARBA00022801"/>
    </source>
</evidence>
<evidence type="ECO:0000259" key="4">
    <source>
        <dbReference type="PROSITE" id="PS50056"/>
    </source>
</evidence>
<sequence length="195" mass="20957">MSRTAFLTSETHPLRIEPVAAPGGGLIGMTFCPGKVQPGGLGGNWRRDLALDLDAVRDWGAVAVVTLMEEHELARYRVAAMGEEVRARGMAWLHLPIADADVPDEAFEALWLEAGPRLLAWLGEGRRILLHCRGGLGRTGLVAARLLIELGTKPDAAVRAVRAARAGTIETRAQEAYVLGLPATALGGTRLQQRR</sequence>
<keyword evidence="7" id="KW-1185">Reference proteome</keyword>
<dbReference type="InterPro" id="IPR022778">
    <property type="entry name" value="CDKN3"/>
</dbReference>
<dbReference type="PROSITE" id="PS50056">
    <property type="entry name" value="TYR_PHOSPHATASE_2"/>
    <property type="match status" value="1"/>
</dbReference>
<keyword evidence="6" id="KW-0649">Protein kinase inhibitor</keyword>
<evidence type="ECO:0000256" key="3">
    <source>
        <dbReference type="ARBA" id="ARBA00022912"/>
    </source>
</evidence>
<dbReference type="PROSITE" id="PS00383">
    <property type="entry name" value="TYR_PHOSPHATASE_1"/>
    <property type="match status" value="1"/>
</dbReference>
<feature type="domain" description="Rhodanese" evidence="5">
    <location>
        <begin position="93"/>
        <end position="171"/>
    </location>
</feature>
<evidence type="ECO:0000259" key="5">
    <source>
        <dbReference type="PROSITE" id="PS50206"/>
    </source>
</evidence>
<dbReference type="InterPro" id="IPR000387">
    <property type="entry name" value="Tyr_Pase_dom"/>
</dbReference>
<keyword evidence="2" id="KW-0378">Hydrolase</keyword>
<protein>
    <recommendedName>
        <fullName evidence="1">protein-tyrosine-phosphatase</fullName>
        <ecNumber evidence="1">3.1.3.48</ecNumber>
    </recommendedName>
</protein>
<keyword evidence="3" id="KW-0904">Protein phosphatase</keyword>
<dbReference type="Gene3D" id="3.90.190.10">
    <property type="entry name" value="Protein tyrosine phosphatase superfamily"/>
    <property type="match status" value="1"/>
</dbReference>
<organism evidence="6 7">
    <name type="scientific">Pararoseomonas baculiformis</name>
    <dbReference type="NCBI Taxonomy" id="2820812"/>
    <lineage>
        <taxon>Bacteria</taxon>
        <taxon>Pseudomonadati</taxon>
        <taxon>Pseudomonadota</taxon>
        <taxon>Alphaproteobacteria</taxon>
        <taxon>Acetobacterales</taxon>
        <taxon>Acetobacteraceae</taxon>
        <taxon>Pararoseomonas</taxon>
    </lineage>
</organism>
<dbReference type="Pfam" id="PF05706">
    <property type="entry name" value="CDKN3"/>
    <property type="match status" value="1"/>
</dbReference>
<dbReference type="CDD" id="cd14505">
    <property type="entry name" value="CDKN3-like"/>
    <property type="match status" value="1"/>
</dbReference>
<dbReference type="InterPro" id="IPR029021">
    <property type="entry name" value="Prot-tyrosine_phosphatase-like"/>
</dbReference>
<dbReference type="EC" id="3.1.3.48" evidence="1"/>
<dbReference type="RefSeq" id="WP_209381711.1">
    <property type="nucleotide sequence ID" value="NZ_JAGIZB010000036.1"/>
</dbReference>
<feature type="domain" description="Tyrosine specific protein phosphatases" evidence="4">
    <location>
        <begin position="124"/>
        <end position="176"/>
    </location>
</feature>
<gene>
    <name evidence="6" type="ORF">J8J14_22030</name>
</gene>
<dbReference type="PANTHER" id="PTHR23339">
    <property type="entry name" value="TYROSINE SPECIFIC PROTEIN PHOSPHATASE AND DUAL SPECIFICITY PROTEIN PHOSPHATASE"/>
    <property type="match status" value="1"/>
</dbReference>
<evidence type="ECO:0000313" key="6">
    <source>
        <dbReference type="EMBL" id="MBP0447443.1"/>
    </source>
</evidence>
<dbReference type="InterPro" id="IPR001763">
    <property type="entry name" value="Rhodanese-like_dom"/>
</dbReference>
<accession>A0ABS4ALQ3</accession>
<name>A0ABS4ALQ3_9PROT</name>
<dbReference type="PROSITE" id="PS50206">
    <property type="entry name" value="RHODANESE_3"/>
    <property type="match status" value="1"/>
</dbReference>
<dbReference type="InterPro" id="IPR016130">
    <property type="entry name" value="Tyr_Pase_AS"/>
</dbReference>
<evidence type="ECO:0000313" key="7">
    <source>
        <dbReference type="Proteomes" id="UP000681594"/>
    </source>
</evidence>
<dbReference type="InterPro" id="IPR050561">
    <property type="entry name" value="PTP"/>
</dbReference>
<dbReference type="Proteomes" id="UP000681594">
    <property type="component" value="Unassembled WGS sequence"/>
</dbReference>
<proteinExistence type="predicted"/>
<dbReference type="SUPFAM" id="SSF52799">
    <property type="entry name" value="(Phosphotyrosine protein) phosphatases II"/>
    <property type="match status" value="1"/>
</dbReference>
<comment type="caution">
    <text evidence="6">The sequence shown here is derived from an EMBL/GenBank/DDBJ whole genome shotgun (WGS) entry which is preliminary data.</text>
</comment>
<dbReference type="EMBL" id="JAGIZB010000036">
    <property type="protein sequence ID" value="MBP0447443.1"/>
    <property type="molecule type" value="Genomic_DNA"/>
</dbReference>
<dbReference type="GO" id="GO:0004860">
    <property type="term" value="F:protein kinase inhibitor activity"/>
    <property type="evidence" value="ECO:0007669"/>
    <property type="project" value="UniProtKB-KW"/>
</dbReference>
<evidence type="ECO:0000256" key="1">
    <source>
        <dbReference type="ARBA" id="ARBA00013064"/>
    </source>
</evidence>